<dbReference type="InterPro" id="IPR036291">
    <property type="entry name" value="NAD(P)-bd_dom_sf"/>
</dbReference>
<keyword evidence="4" id="KW-0547">Nucleotide-binding</keyword>
<evidence type="ECO:0000256" key="5">
    <source>
        <dbReference type="ARBA" id="ARBA00022857"/>
    </source>
</evidence>
<dbReference type="HOGENOM" id="CLU_003376_2_1_7"/>
<dbReference type="InterPro" id="IPR008143">
    <property type="entry name" value="Ala_DH/PNT_CS2"/>
</dbReference>
<dbReference type="NCBIfam" id="NF006942">
    <property type="entry name" value="PRK09424.1"/>
    <property type="match status" value="1"/>
</dbReference>
<dbReference type="PANTHER" id="PTHR10160:SF19">
    <property type="entry name" value="PROTON-TRANSLOCATING NAD(P)(+) TRANSHYDROGENASE"/>
    <property type="match status" value="1"/>
</dbReference>
<evidence type="ECO:0000256" key="1">
    <source>
        <dbReference type="ARBA" id="ARBA00003943"/>
    </source>
</evidence>
<accession>W4MH37</accession>
<evidence type="ECO:0000256" key="3">
    <source>
        <dbReference type="ARBA" id="ARBA00012943"/>
    </source>
</evidence>
<dbReference type="CDD" id="cd05304">
    <property type="entry name" value="Rubrum_tdh"/>
    <property type="match status" value="1"/>
</dbReference>
<dbReference type="Proteomes" id="UP000019140">
    <property type="component" value="Unassembled WGS sequence"/>
</dbReference>
<feature type="domain" description="Alanine dehydrogenase/pyridine nucleotide transhydrogenase N-terminal" evidence="10">
    <location>
        <begin position="4"/>
        <end position="143"/>
    </location>
</feature>
<dbReference type="Pfam" id="PF05222">
    <property type="entry name" value="AlaDh_PNT_N"/>
    <property type="match status" value="1"/>
</dbReference>
<keyword evidence="6" id="KW-1278">Translocase</keyword>
<dbReference type="GO" id="GO:0016491">
    <property type="term" value="F:oxidoreductase activity"/>
    <property type="evidence" value="ECO:0007669"/>
    <property type="project" value="InterPro"/>
</dbReference>
<dbReference type="Gene3D" id="3.40.50.720">
    <property type="entry name" value="NAD(P)-binding Rossmann-like Domain"/>
    <property type="match status" value="2"/>
</dbReference>
<keyword evidence="7" id="KW-0520">NAD</keyword>
<comment type="similarity">
    <text evidence="2">Belongs to the AlaDH/PNT family.</text>
</comment>
<proteinExistence type="inferred from homology"/>
<dbReference type="GO" id="GO:0006740">
    <property type="term" value="P:NADPH regeneration"/>
    <property type="evidence" value="ECO:0007669"/>
    <property type="project" value="TreeGrafter"/>
</dbReference>
<dbReference type="InterPro" id="IPR007886">
    <property type="entry name" value="AlaDH/PNT_N"/>
</dbReference>
<dbReference type="SUPFAM" id="SSF52283">
    <property type="entry name" value="Formate/glycerate dehydrogenase catalytic domain-like"/>
    <property type="match status" value="1"/>
</dbReference>
<dbReference type="AlphaFoldDB" id="W4MH37"/>
<evidence type="ECO:0000313" key="11">
    <source>
        <dbReference type="EMBL" id="ETX09017.1"/>
    </source>
</evidence>
<comment type="catalytic activity">
    <reaction evidence="8">
        <text>NAD(+) + NADPH + H(+)(in) = NADH + NADP(+) + H(+)(out)</text>
        <dbReference type="Rhea" id="RHEA:47992"/>
        <dbReference type="ChEBI" id="CHEBI:15378"/>
        <dbReference type="ChEBI" id="CHEBI:57540"/>
        <dbReference type="ChEBI" id="CHEBI:57783"/>
        <dbReference type="ChEBI" id="CHEBI:57945"/>
        <dbReference type="ChEBI" id="CHEBI:58349"/>
        <dbReference type="EC" id="7.1.1.1"/>
    </reaction>
</comment>
<dbReference type="InterPro" id="IPR007698">
    <property type="entry name" value="AlaDH/PNT_NAD(H)-bd"/>
</dbReference>
<sequence>MRIAVAKEVREGERRVALVPDIAAQLVNAGHDVWLQSGAGLKASFPDAAYAEAGVTIITDCAWLWHETDILLKVGVPIERCDHHEVERLRPGAVLIGFLNPMGNLAMVQQLASGQVTALSMEWIPRLSRAQSMDALSSQATVMGYKGALLAADALGKFLPMLTTAAGTVAPAKVLVIGAGVAGLMAIATARRLGAVVEAFDIRPAVREEVQSLGASFVGVELEEETAAEGGYAKDVSAASRQREQEVLHEHIQRADIVITTAQVPGKRAPLLVSEDMVAAMQPGSVIVDLAAEQGGNCAGTEPGKTIVQHGVTILGPCHVPSMMPAPASQMYAKN</sequence>
<evidence type="ECO:0000256" key="4">
    <source>
        <dbReference type="ARBA" id="ARBA00022741"/>
    </source>
</evidence>
<evidence type="ECO:0000256" key="6">
    <source>
        <dbReference type="ARBA" id="ARBA00022967"/>
    </source>
</evidence>
<dbReference type="SUPFAM" id="SSF51735">
    <property type="entry name" value="NAD(P)-binding Rossmann-fold domains"/>
    <property type="match status" value="1"/>
</dbReference>
<name>W4MH37_9BACT</name>
<evidence type="ECO:0000256" key="8">
    <source>
        <dbReference type="ARBA" id="ARBA00048202"/>
    </source>
</evidence>
<comment type="caution">
    <text evidence="11">The sequence shown here is derived from an EMBL/GenBank/DDBJ whole genome shotgun (WGS) entry which is preliminary data.</text>
</comment>
<feature type="domain" description="Alanine dehydrogenase/pyridine nucleotide transhydrogenase NAD(H)-binding" evidence="9">
    <location>
        <begin position="152"/>
        <end position="316"/>
    </location>
</feature>
<keyword evidence="12" id="KW-1185">Reference proteome</keyword>
<dbReference type="PANTHER" id="PTHR10160">
    <property type="entry name" value="NAD(P) TRANSHYDROGENASE"/>
    <property type="match status" value="1"/>
</dbReference>
<gene>
    <name evidence="11" type="ORF">ETSY2_01965</name>
</gene>
<dbReference type="GO" id="GO:0005886">
    <property type="term" value="C:plasma membrane"/>
    <property type="evidence" value="ECO:0007669"/>
    <property type="project" value="TreeGrafter"/>
</dbReference>
<dbReference type="SMART" id="SM01003">
    <property type="entry name" value="AlaDh_PNT_N"/>
    <property type="match status" value="1"/>
</dbReference>
<dbReference type="EC" id="7.1.1.1" evidence="3"/>
<comment type="function">
    <text evidence="1">The transhydrogenation between NADH and NADP is coupled to respiration and ATP hydrolysis and functions as a proton pump across the membrane.</text>
</comment>
<keyword evidence="5" id="KW-0521">NADP</keyword>
<dbReference type="PROSITE" id="PS00837">
    <property type="entry name" value="ALADH_PNT_2"/>
    <property type="match status" value="1"/>
</dbReference>
<feature type="non-terminal residue" evidence="11">
    <location>
        <position position="335"/>
    </location>
</feature>
<reference evidence="11 12" key="1">
    <citation type="journal article" date="2014" name="Nature">
        <title>An environmental bacterial taxon with a large and distinct metabolic repertoire.</title>
        <authorList>
            <person name="Wilson M.C."/>
            <person name="Mori T."/>
            <person name="Ruckert C."/>
            <person name="Uria A.R."/>
            <person name="Helf M.J."/>
            <person name="Takada K."/>
            <person name="Gernert C."/>
            <person name="Steffens U.A."/>
            <person name="Heycke N."/>
            <person name="Schmitt S."/>
            <person name="Rinke C."/>
            <person name="Helfrich E.J."/>
            <person name="Brachmann A.O."/>
            <person name="Gurgui C."/>
            <person name="Wakimoto T."/>
            <person name="Kracht M."/>
            <person name="Crusemann M."/>
            <person name="Hentschel U."/>
            <person name="Abe I."/>
            <person name="Matsunaga S."/>
            <person name="Kalinowski J."/>
            <person name="Takeyama H."/>
            <person name="Piel J."/>
        </authorList>
    </citation>
    <scope>NUCLEOTIDE SEQUENCE [LARGE SCALE GENOMIC DNA]</scope>
    <source>
        <strain evidence="12">TSY2</strain>
    </source>
</reference>
<evidence type="ECO:0000259" key="9">
    <source>
        <dbReference type="SMART" id="SM01002"/>
    </source>
</evidence>
<dbReference type="GO" id="GO:0008750">
    <property type="term" value="F:proton-translocating NAD(P)+ transhydrogenase activity"/>
    <property type="evidence" value="ECO:0007669"/>
    <property type="project" value="UniProtKB-EC"/>
</dbReference>
<evidence type="ECO:0000256" key="2">
    <source>
        <dbReference type="ARBA" id="ARBA00005689"/>
    </source>
</evidence>
<organism evidence="11 12">
    <name type="scientific">Candidatus Entotheonella gemina</name>
    <dbReference type="NCBI Taxonomy" id="1429439"/>
    <lineage>
        <taxon>Bacteria</taxon>
        <taxon>Pseudomonadati</taxon>
        <taxon>Nitrospinota/Tectimicrobiota group</taxon>
        <taxon>Candidatus Tectimicrobiota</taxon>
        <taxon>Candidatus Entotheonellia</taxon>
        <taxon>Candidatus Entotheonellales</taxon>
        <taxon>Candidatus Entotheonellaceae</taxon>
        <taxon>Candidatus Entotheonella</taxon>
    </lineage>
</organism>
<dbReference type="GO" id="GO:0050661">
    <property type="term" value="F:NADP binding"/>
    <property type="evidence" value="ECO:0007669"/>
    <property type="project" value="TreeGrafter"/>
</dbReference>
<evidence type="ECO:0000259" key="10">
    <source>
        <dbReference type="SMART" id="SM01003"/>
    </source>
</evidence>
<evidence type="ECO:0000256" key="7">
    <source>
        <dbReference type="ARBA" id="ARBA00023027"/>
    </source>
</evidence>
<dbReference type="SMART" id="SM01002">
    <property type="entry name" value="AlaDh_PNT_C"/>
    <property type="match status" value="1"/>
</dbReference>
<protein>
    <recommendedName>
        <fullName evidence="3">proton-translocating NAD(P)(+) transhydrogenase</fullName>
        <ecNumber evidence="3">7.1.1.1</ecNumber>
    </recommendedName>
</protein>
<dbReference type="Pfam" id="PF01262">
    <property type="entry name" value="AlaDh_PNT_C"/>
    <property type="match status" value="1"/>
</dbReference>
<dbReference type="EMBL" id="AZHX01000075">
    <property type="protein sequence ID" value="ETX09017.1"/>
    <property type="molecule type" value="Genomic_DNA"/>
</dbReference>
<evidence type="ECO:0000313" key="12">
    <source>
        <dbReference type="Proteomes" id="UP000019140"/>
    </source>
</evidence>